<dbReference type="RefSeq" id="XP_007916449.1">
    <property type="nucleotide sequence ID" value="XM_007918258.1"/>
</dbReference>
<dbReference type="Pfam" id="PF00026">
    <property type="entry name" value="Asp"/>
    <property type="match status" value="1"/>
</dbReference>
<evidence type="ECO:0000256" key="4">
    <source>
        <dbReference type="ARBA" id="ARBA00022750"/>
    </source>
</evidence>
<dbReference type="InterPro" id="IPR033876">
    <property type="entry name" value="SAP-like"/>
</dbReference>
<dbReference type="SUPFAM" id="SSF50630">
    <property type="entry name" value="Acid proteases"/>
    <property type="match status" value="1"/>
</dbReference>
<comment type="similarity">
    <text evidence="1 8">Belongs to the peptidase A1 family.</text>
</comment>
<proteinExistence type="inferred from homology"/>
<keyword evidence="10" id="KW-0472">Membrane</keyword>
<dbReference type="InterPro" id="IPR001969">
    <property type="entry name" value="Aspartic_peptidase_AS"/>
</dbReference>
<evidence type="ECO:0000256" key="7">
    <source>
        <dbReference type="PIRSR" id="PIRSR601461-2"/>
    </source>
</evidence>
<evidence type="ECO:0000256" key="10">
    <source>
        <dbReference type="SAM" id="Phobius"/>
    </source>
</evidence>
<evidence type="ECO:0000256" key="5">
    <source>
        <dbReference type="ARBA" id="ARBA00022801"/>
    </source>
</evidence>
<feature type="transmembrane region" description="Helical" evidence="10">
    <location>
        <begin position="505"/>
        <end position="524"/>
    </location>
</feature>
<dbReference type="PANTHER" id="PTHR47966">
    <property type="entry name" value="BETA-SITE APP-CLEAVING ENZYME, ISOFORM A-RELATED"/>
    <property type="match status" value="1"/>
</dbReference>
<feature type="chain" id="PRO_5004452028" evidence="11">
    <location>
        <begin position="20"/>
        <end position="525"/>
    </location>
</feature>
<evidence type="ECO:0000256" key="6">
    <source>
        <dbReference type="PIRSR" id="PIRSR601461-1"/>
    </source>
</evidence>
<dbReference type="GO" id="GO:0004190">
    <property type="term" value="F:aspartic-type endopeptidase activity"/>
    <property type="evidence" value="ECO:0007669"/>
    <property type="project" value="UniProtKB-KW"/>
</dbReference>
<evidence type="ECO:0000313" key="13">
    <source>
        <dbReference type="EMBL" id="EON98784.1"/>
    </source>
</evidence>
<feature type="disulfide bond" evidence="7">
    <location>
        <begin position="316"/>
        <end position="373"/>
    </location>
</feature>
<dbReference type="GeneID" id="19326296"/>
<keyword evidence="14" id="KW-1185">Reference proteome</keyword>
<sequence length="525" mass="54171">MRTVAAVAALLALAGSAIAGTLKIPVHKQGPGSAVSKHPLLTKRASAIEELVNNITGGGYYASVSVGTPGQSINLVLDTGSSDAFVVDVNADLCTSRRLQVEYGMTCDATFDSSDSSTFSVVQQNGFSIEYLDGSTASGDFVSDSFEIADVTLDDFQFGLADSTVTGTGVLGIGFVAEEVALTTYPNLPQALVDAGAISVNAYSLYLNEYDSDTGSILFGGVDTEKFIGELTVLPILQDARGRNYSSFTIGLAELAAVFSNGTDPANITLPSVLPAILDSGTTLSYLPDDVATPLFEAVNAYTYTEGSQGLTLIDCKYLDSDEELTMNFGFASSLTSSSSEVTISVRAAELVLDVYQGYQSQMPSEIPFDEVCLFGLQSSGVALPSGQAQSIEFALLGDTFLRSAYVVYHLENRQIGLAQANLGSSDSDVQELSASGTSLPVFTGVASQASNPTATTTRSSGGSGNGGGSSSTSQSGMVIITVTASPTASNNAAVASTRPPTGEAFAVMAVVGIFTLFGGLLFAL</sequence>
<dbReference type="PROSITE" id="PS51767">
    <property type="entry name" value="PEPTIDASE_A1"/>
    <property type="match status" value="1"/>
</dbReference>
<feature type="signal peptide" evidence="11">
    <location>
        <begin position="1"/>
        <end position="19"/>
    </location>
</feature>
<keyword evidence="10" id="KW-0812">Transmembrane</keyword>
<dbReference type="InterPro" id="IPR001461">
    <property type="entry name" value="Aspartic_peptidase_A1"/>
</dbReference>
<dbReference type="HOGENOM" id="CLU_013253_9_3_1"/>
<protein>
    <submittedName>
        <fullName evidence="13">Putative aspartic-type endopeptidase protein</fullName>
    </submittedName>
</protein>
<dbReference type="InterPro" id="IPR021109">
    <property type="entry name" value="Peptidase_aspartic_dom_sf"/>
</dbReference>
<dbReference type="GO" id="GO:0006508">
    <property type="term" value="P:proteolysis"/>
    <property type="evidence" value="ECO:0007669"/>
    <property type="project" value="UniProtKB-KW"/>
</dbReference>
<feature type="active site" evidence="6">
    <location>
        <position position="78"/>
    </location>
</feature>
<feature type="region of interest" description="Disordered" evidence="9">
    <location>
        <begin position="449"/>
        <end position="474"/>
    </location>
</feature>
<dbReference type="Proteomes" id="UP000014074">
    <property type="component" value="Unassembled WGS sequence"/>
</dbReference>
<evidence type="ECO:0000256" key="2">
    <source>
        <dbReference type="ARBA" id="ARBA00022670"/>
    </source>
</evidence>
<keyword evidence="5 8" id="KW-0378">Hydrolase</keyword>
<dbReference type="OrthoDB" id="771136at2759"/>
<keyword evidence="2 8" id="KW-0645">Protease</keyword>
<evidence type="ECO:0000256" key="11">
    <source>
        <dbReference type="SAM" id="SignalP"/>
    </source>
</evidence>
<dbReference type="MEROPS" id="A01.015"/>
<organism evidence="13 14">
    <name type="scientific">Phaeoacremonium minimum (strain UCR-PA7)</name>
    <name type="common">Esca disease fungus</name>
    <name type="synonym">Togninia minima</name>
    <dbReference type="NCBI Taxonomy" id="1286976"/>
    <lineage>
        <taxon>Eukaryota</taxon>
        <taxon>Fungi</taxon>
        <taxon>Dikarya</taxon>
        <taxon>Ascomycota</taxon>
        <taxon>Pezizomycotina</taxon>
        <taxon>Sordariomycetes</taxon>
        <taxon>Sordariomycetidae</taxon>
        <taxon>Togniniales</taxon>
        <taxon>Togniniaceae</taxon>
        <taxon>Phaeoacremonium</taxon>
    </lineage>
</organism>
<evidence type="ECO:0000256" key="9">
    <source>
        <dbReference type="SAM" id="MobiDB-lite"/>
    </source>
</evidence>
<dbReference type="eggNOG" id="KOG1339">
    <property type="taxonomic scope" value="Eukaryota"/>
</dbReference>
<reference evidence="14" key="1">
    <citation type="journal article" date="2013" name="Genome Announc.">
        <title>Draft genome sequence of the ascomycete Phaeoacremonium aleophilum strain UCR-PA7, a causal agent of the esca disease complex in grapevines.</title>
        <authorList>
            <person name="Blanco-Ulate B."/>
            <person name="Rolshausen P."/>
            <person name="Cantu D."/>
        </authorList>
    </citation>
    <scope>NUCLEOTIDE SEQUENCE [LARGE SCALE GENOMIC DNA]</scope>
    <source>
        <strain evidence="14">UCR-PA7</strain>
    </source>
</reference>
<evidence type="ECO:0000313" key="14">
    <source>
        <dbReference type="Proteomes" id="UP000014074"/>
    </source>
</evidence>
<gene>
    <name evidence="13" type="ORF">UCRPA7_5714</name>
</gene>
<evidence type="ECO:0000256" key="3">
    <source>
        <dbReference type="ARBA" id="ARBA00022729"/>
    </source>
</evidence>
<dbReference type="PANTHER" id="PTHR47966:SF65">
    <property type="entry name" value="ASPARTIC-TYPE ENDOPEPTIDASE"/>
    <property type="match status" value="1"/>
</dbReference>
<dbReference type="CDD" id="cd05474">
    <property type="entry name" value="SAP_like"/>
    <property type="match status" value="1"/>
</dbReference>
<dbReference type="PRINTS" id="PR00792">
    <property type="entry name" value="PEPSIN"/>
</dbReference>
<feature type="active site" evidence="6">
    <location>
        <position position="279"/>
    </location>
</feature>
<keyword evidence="10" id="KW-1133">Transmembrane helix</keyword>
<keyword evidence="3 11" id="KW-0732">Signal</keyword>
<dbReference type="InterPro" id="IPR033121">
    <property type="entry name" value="PEPTIDASE_A1"/>
</dbReference>
<evidence type="ECO:0000256" key="1">
    <source>
        <dbReference type="ARBA" id="ARBA00007447"/>
    </source>
</evidence>
<dbReference type="PROSITE" id="PS00141">
    <property type="entry name" value="ASP_PROTEASE"/>
    <property type="match status" value="1"/>
</dbReference>
<name>R8BHM0_PHAM7</name>
<dbReference type="EMBL" id="KB933196">
    <property type="protein sequence ID" value="EON98784.1"/>
    <property type="molecule type" value="Genomic_DNA"/>
</dbReference>
<keyword evidence="4 8" id="KW-0064">Aspartyl protease</keyword>
<feature type="domain" description="Peptidase A1" evidence="12">
    <location>
        <begin position="60"/>
        <end position="419"/>
    </location>
</feature>
<dbReference type="Gene3D" id="2.40.70.10">
    <property type="entry name" value="Acid Proteases"/>
    <property type="match status" value="2"/>
</dbReference>
<accession>R8BHM0</accession>
<dbReference type="AlphaFoldDB" id="R8BHM0"/>
<evidence type="ECO:0000256" key="8">
    <source>
        <dbReference type="RuleBase" id="RU000454"/>
    </source>
</evidence>
<dbReference type="KEGG" id="tmn:UCRPA7_5714"/>
<keyword evidence="7" id="KW-1015">Disulfide bond</keyword>
<evidence type="ECO:0000259" key="12">
    <source>
        <dbReference type="PROSITE" id="PS51767"/>
    </source>
</evidence>